<dbReference type="HOGENOM" id="CLU_2087558_0_0_1"/>
<reference evidence="6" key="2">
    <citation type="submission" date="2015-06" db="UniProtKB">
        <authorList>
            <consortium name="EnsemblMetazoa"/>
        </authorList>
    </citation>
    <scope>IDENTIFICATION</scope>
</reference>
<name>T1GCD7_MEGSC</name>
<dbReference type="AlphaFoldDB" id="T1GCD7"/>
<dbReference type="Pfam" id="PF07782">
    <property type="entry name" value="DC_STAMP"/>
    <property type="match status" value="1"/>
</dbReference>
<evidence type="ECO:0000256" key="4">
    <source>
        <dbReference type="ARBA" id="ARBA00023136"/>
    </source>
</evidence>
<reference evidence="7" key="1">
    <citation type="submission" date="2013-02" db="EMBL/GenBank/DDBJ databases">
        <authorList>
            <person name="Hughes D."/>
        </authorList>
    </citation>
    <scope>NUCLEOTIDE SEQUENCE</scope>
    <source>
        <strain>Durham</strain>
        <strain evidence="7">NC isolate 2 -- Noor lab</strain>
    </source>
</reference>
<dbReference type="GO" id="GO:0016020">
    <property type="term" value="C:membrane"/>
    <property type="evidence" value="ECO:0007669"/>
    <property type="project" value="UniProtKB-SubCell"/>
</dbReference>
<protein>
    <recommendedName>
        <fullName evidence="5">Dendritic cell-specific transmembrane protein-like domain-containing protein</fullName>
    </recommendedName>
</protein>
<evidence type="ECO:0000256" key="1">
    <source>
        <dbReference type="ARBA" id="ARBA00004141"/>
    </source>
</evidence>
<sequence>MELKYKEDISKVKNYRGMSLLNVAYKILASIISEGLKPYVIREYTKFTEKIYRALYYRYRYLKNIEFNNFYITKAFRDIEEIRLEMKKDLVLPLTWKEKGKYINISTPFKIGNLENS</sequence>
<keyword evidence="4" id="KW-0472">Membrane</keyword>
<evidence type="ECO:0000259" key="5">
    <source>
        <dbReference type="Pfam" id="PF07782"/>
    </source>
</evidence>
<dbReference type="EnsemblMetazoa" id="MESCA000947-RA">
    <property type="protein sequence ID" value="MESCA000947-PA"/>
    <property type="gene ID" value="MESCA000947"/>
</dbReference>
<dbReference type="EMBL" id="CAQQ02071168">
    <property type="status" value="NOT_ANNOTATED_CDS"/>
    <property type="molecule type" value="Genomic_DNA"/>
</dbReference>
<keyword evidence="7" id="KW-1185">Reference proteome</keyword>
<dbReference type="InterPro" id="IPR051856">
    <property type="entry name" value="CSR-E3_Ligase_Protein"/>
</dbReference>
<keyword evidence="2" id="KW-0812">Transmembrane</keyword>
<evidence type="ECO:0000256" key="3">
    <source>
        <dbReference type="ARBA" id="ARBA00022989"/>
    </source>
</evidence>
<evidence type="ECO:0000313" key="7">
    <source>
        <dbReference type="Proteomes" id="UP000015102"/>
    </source>
</evidence>
<dbReference type="Proteomes" id="UP000015102">
    <property type="component" value="Unassembled WGS sequence"/>
</dbReference>
<dbReference type="InterPro" id="IPR012858">
    <property type="entry name" value="DC_STAMP-like"/>
</dbReference>
<dbReference type="PANTHER" id="PTHR21041:SF9">
    <property type="entry name" value="DENDRITIC CELL-SPECIFIC TRANSMEMBRANE PROTEIN-LIKE DOMAIN-CONTAINING PROTEIN"/>
    <property type="match status" value="1"/>
</dbReference>
<accession>T1GCD7</accession>
<feature type="domain" description="Dendritic cell-specific transmembrane protein-like" evidence="5">
    <location>
        <begin position="67"/>
        <end position="108"/>
    </location>
</feature>
<dbReference type="PANTHER" id="PTHR21041">
    <property type="entry name" value="DENDRITIC CELL-SPECIFIC TRANSMEMBRANE PROTEIN"/>
    <property type="match status" value="1"/>
</dbReference>
<evidence type="ECO:0000313" key="6">
    <source>
        <dbReference type="EnsemblMetazoa" id="MESCA000947-PA"/>
    </source>
</evidence>
<comment type="subcellular location">
    <subcellularLocation>
        <location evidence="1">Membrane</location>
        <topology evidence="1">Multi-pass membrane protein</topology>
    </subcellularLocation>
</comment>
<organism evidence="6 7">
    <name type="scientific">Megaselia scalaris</name>
    <name type="common">Humpbacked fly</name>
    <name type="synonym">Phora scalaris</name>
    <dbReference type="NCBI Taxonomy" id="36166"/>
    <lineage>
        <taxon>Eukaryota</taxon>
        <taxon>Metazoa</taxon>
        <taxon>Ecdysozoa</taxon>
        <taxon>Arthropoda</taxon>
        <taxon>Hexapoda</taxon>
        <taxon>Insecta</taxon>
        <taxon>Pterygota</taxon>
        <taxon>Neoptera</taxon>
        <taxon>Endopterygota</taxon>
        <taxon>Diptera</taxon>
        <taxon>Brachycera</taxon>
        <taxon>Muscomorpha</taxon>
        <taxon>Platypezoidea</taxon>
        <taxon>Phoridae</taxon>
        <taxon>Megaseliini</taxon>
        <taxon>Megaselia</taxon>
    </lineage>
</organism>
<keyword evidence="3" id="KW-1133">Transmembrane helix</keyword>
<proteinExistence type="predicted"/>
<evidence type="ECO:0000256" key="2">
    <source>
        <dbReference type="ARBA" id="ARBA00022692"/>
    </source>
</evidence>